<accession>A0ABQ4ZNJ2</accession>
<dbReference type="PANTHER" id="PTHR33067:SF31">
    <property type="entry name" value="RNA-DIRECTED DNA POLYMERASE"/>
    <property type="match status" value="1"/>
</dbReference>
<reference evidence="1" key="2">
    <citation type="submission" date="2022-01" db="EMBL/GenBank/DDBJ databases">
        <authorList>
            <person name="Yamashiro T."/>
            <person name="Shiraishi A."/>
            <person name="Satake H."/>
            <person name="Nakayama K."/>
        </authorList>
    </citation>
    <scope>NUCLEOTIDE SEQUENCE</scope>
</reference>
<comment type="caution">
    <text evidence="1">The sequence shown here is derived from an EMBL/GenBank/DDBJ whole genome shotgun (WGS) entry which is preliminary data.</text>
</comment>
<dbReference type="PANTHER" id="PTHR33067">
    <property type="entry name" value="RNA-DIRECTED DNA POLYMERASE-RELATED"/>
    <property type="match status" value="1"/>
</dbReference>
<gene>
    <name evidence="1" type="ORF">Tco_0772989</name>
</gene>
<protein>
    <recommendedName>
        <fullName evidence="3">Reverse transcriptase domain-containing protein</fullName>
    </recommendedName>
</protein>
<sequence>MVTYGLRGGLQNLENRLEEVPDIHVQSPFFFFASNDTSGKRGHFAVLGFRYADVLVVALSFATGSVISFWAGMIDTIISVIFSMTSCGGVPAQSVMKCMTRSSTNKLFMPFKDLEREFCSSRKLFKTLSLEKSRSPKFNLFFDIEENSEEEVTETMAETMEEYMSKTRANYGSGIARPKIDDKDHFKLKGQFLKELRDNTFSGSDHEDANKHIEKVREIVDLFHIPNITQDQYCPPARIAMKMEEINNFQQEPDETLYQAWEIFKELLMKCPQHYLIEMQDVILFYNGLEYLTRQILDLKGVIATKTTADAKAAIQEMAEYSQKCHNGTSKTRSTETFDGLAAIQEQLNNLGRKIKKVNEKVYAAQRHEENSNFIKEIRASTDAAIRNQGASIKTLEIQIRKISKVLQKRGFGSLPSSTETNLRDHVKSISTTVEADMTPIRHIGSSQYAVSAQQNSKLMFESRQATIPFPSHLNDYYCDEKNRSYKPQCLDAYSYRSTCIDDSLPQKEKDLGSFTLPCYINNVCFKNALADLGASISVMPLSTYLNLGLGELAHTKLIVELVDITVKHPKGIAKNVLLGIGKFVFPVDFIILDMLEDVKVPLILERPFLSTAHAKINVFKRKITLRVGDEKIFFKSVKPASSLIKRVYMLSLRERIELDLEARLMGETLVLKRSLDLLYGDYIELNDLNVPLELRRDQVDNLMPIIKEGEVFDRPMIDEARYRNENKMVSKIIRYPNGYNKDQKICIGYAYNLKFSCMVGFELVHANFFPNLPINVMSKRFYNSIMKDKIEFRGRNELGNFANVFIGNFYVITDFIVVEDMDPYLDKGMGEVEVGEPF</sequence>
<dbReference type="Proteomes" id="UP001151760">
    <property type="component" value="Unassembled WGS sequence"/>
</dbReference>
<dbReference type="InterPro" id="IPR021109">
    <property type="entry name" value="Peptidase_aspartic_dom_sf"/>
</dbReference>
<dbReference type="CDD" id="cd00303">
    <property type="entry name" value="retropepsin_like"/>
    <property type="match status" value="1"/>
</dbReference>
<keyword evidence="2" id="KW-1185">Reference proteome</keyword>
<organism evidence="1 2">
    <name type="scientific">Tanacetum coccineum</name>
    <dbReference type="NCBI Taxonomy" id="301880"/>
    <lineage>
        <taxon>Eukaryota</taxon>
        <taxon>Viridiplantae</taxon>
        <taxon>Streptophyta</taxon>
        <taxon>Embryophyta</taxon>
        <taxon>Tracheophyta</taxon>
        <taxon>Spermatophyta</taxon>
        <taxon>Magnoliopsida</taxon>
        <taxon>eudicotyledons</taxon>
        <taxon>Gunneridae</taxon>
        <taxon>Pentapetalae</taxon>
        <taxon>asterids</taxon>
        <taxon>campanulids</taxon>
        <taxon>Asterales</taxon>
        <taxon>Asteraceae</taxon>
        <taxon>Asteroideae</taxon>
        <taxon>Anthemideae</taxon>
        <taxon>Anthemidinae</taxon>
        <taxon>Tanacetum</taxon>
    </lineage>
</organism>
<evidence type="ECO:0000313" key="1">
    <source>
        <dbReference type="EMBL" id="GJS90353.1"/>
    </source>
</evidence>
<name>A0ABQ4ZNJ2_9ASTR</name>
<dbReference type="EMBL" id="BQNB010011420">
    <property type="protein sequence ID" value="GJS90353.1"/>
    <property type="molecule type" value="Genomic_DNA"/>
</dbReference>
<dbReference type="Gene3D" id="2.40.70.10">
    <property type="entry name" value="Acid Proteases"/>
    <property type="match status" value="1"/>
</dbReference>
<evidence type="ECO:0000313" key="2">
    <source>
        <dbReference type="Proteomes" id="UP001151760"/>
    </source>
</evidence>
<reference evidence="1" key="1">
    <citation type="journal article" date="2022" name="Int. J. Mol. Sci.">
        <title>Draft Genome of Tanacetum Coccineum: Genomic Comparison of Closely Related Tanacetum-Family Plants.</title>
        <authorList>
            <person name="Yamashiro T."/>
            <person name="Shiraishi A."/>
            <person name="Nakayama K."/>
            <person name="Satake H."/>
        </authorList>
    </citation>
    <scope>NUCLEOTIDE SEQUENCE</scope>
</reference>
<proteinExistence type="predicted"/>
<evidence type="ECO:0008006" key="3">
    <source>
        <dbReference type="Google" id="ProtNLM"/>
    </source>
</evidence>